<proteinExistence type="predicted"/>
<name>A0A8G1A361_9EURY</name>
<evidence type="ECO:0000313" key="1">
    <source>
        <dbReference type="EMBL" id="QYZ79586.1"/>
    </source>
</evidence>
<reference evidence="1" key="1">
    <citation type="journal article" date="2005" name="Int. J. Syst. Evol. Microbiol.">
        <title>Methanofollis formosanus sp. nov., isolated from a fish pond.</title>
        <authorList>
            <person name="Wu S.Y."/>
            <person name="Chen S.C."/>
            <person name="Lai M.C."/>
        </authorList>
    </citation>
    <scope>NUCLEOTIDE SEQUENCE</scope>
    <source>
        <strain evidence="1">ML15</strain>
    </source>
</reference>
<dbReference type="PANTHER" id="PTHR36842:SF1">
    <property type="entry name" value="PROTEIN TOLB"/>
    <property type="match status" value="1"/>
</dbReference>
<dbReference type="AlphaFoldDB" id="A0A8G1A361"/>
<dbReference type="RefSeq" id="WP_220680893.1">
    <property type="nucleotide sequence ID" value="NZ_CP037968.1"/>
</dbReference>
<keyword evidence="2" id="KW-1185">Reference proteome</keyword>
<dbReference type="Gene3D" id="2.120.10.30">
    <property type="entry name" value="TolB, C-terminal domain"/>
    <property type="match status" value="1"/>
</dbReference>
<reference evidence="1" key="2">
    <citation type="submission" date="2019-03" db="EMBL/GenBank/DDBJ databases">
        <authorList>
            <person name="Chen S.-C."/>
            <person name="Wu S.-Y."/>
            <person name="Lai M.-C."/>
        </authorList>
    </citation>
    <scope>NUCLEOTIDE SEQUENCE</scope>
    <source>
        <strain evidence="1">ML15</strain>
    </source>
</reference>
<organism evidence="1 2">
    <name type="scientific">Methanofollis formosanus</name>
    <dbReference type="NCBI Taxonomy" id="299308"/>
    <lineage>
        <taxon>Archaea</taxon>
        <taxon>Methanobacteriati</taxon>
        <taxon>Methanobacteriota</taxon>
        <taxon>Stenosarchaea group</taxon>
        <taxon>Methanomicrobia</taxon>
        <taxon>Methanomicrobiales</taxon>
        <taxon>Methanomicrobiaceae</taxon>
        <taxon>Methanofollis</taxon>
    </lineage>
</organism>
<evidence type="ECO:0008006" key="3">
    <source>
        <dbReference type="Google" id="ProtNLM"/>
    </source>
</evidence>
<evidence type="ECO:0000313" key="2">
    <source>
        <dbReference type="Proteomes" id="UP000826709"/>
    </source>
</evidence>
<dbReference type="Proteomes" id="UP000826709">
    <property type="component" value="Chromosome"/>
</dbReference>
<protein>
    <recommendedName>
        <fullName evidence="3">Translocation protein TolB</fullName>
    </recommendedName>
</protein>
<dbReference type="OrthoDB" id="146042at2157"/>
<dbReference type="SUPFAM" id="SSF69304">
    <property type="entry name" value="Tricorn protease N-terminal domain"/>
    <property type="match status" value="1"/>
</dbReference>
<dbReference type="KEGG" id="mfk:E2N92_09155"/>
<dbReference type="NCBIfam" id="TIGR04275">
    <property type="entry name" value="beta_prop_Msarc"/>
    <property type="match status" value="2"/>
</dbReference>
<gene>
    <name evidence="1" type="ORF">E2N92_09155</name>
</gene>
<accession>A0A8G1A361</accession>
<sequence length="411" mass="44212">MTRRGQAAAVLALLLVLAAPAQAAGTDGWAVTLCVLPDSHPVLLAPGAPTGVDPVLCDGLVVWYAPGHQDWDILAYDPVAGTLTARRNSGVPVRGDRIAWIETDNSGLAWLTGPERTRLPLPTNDWEEGHAVVGGDHLVYERTQNGESDIFLYNLTDGTETAVCTAPGNQRRPWLSGHAVVWEDRRDGTADIHLADLVTGEERALATGPAEQSRPVVSGDRVVWQESRDGTWRVRLAALNGTSLSPSLEIRAMNEPSPSLSGDLLLWTERQPGGTDLCLLPLDRSEARDRSSRYVVESGENEGGGVDEEYSGVIATGEYVFFATGVPTGMAGASVDLNWDDDTSSLLLLITGPDGSVFRFRDKDDGEANGAVRVRFSRDGGVAPGTWTSAVYGWEAGESTAFTYRWYLEPI</sequence>
<dbReference type="InterPro" id="IPR011042">
    <property type="entry name" value="6-blade_b-propeller_TolB-like"/>
</dbReference>
<dbReference type="EMBL" id="CP037968">
    <property type="protein sequence ID" value="QYZ79586.1"/>
    <property type="molecule type" value="Genomic_DNA"/>
</dbReference>
<dbReference type="InterPro" id="IPR027618">
    <property type="entry name" value="Beta_prop_Msarc"/>
</dbReference>
<dbReference type="PANTHER" id="PTHR36842">
    <property type="entry name" value="PROTEIN TOLB HOMOLOG"/>
    <property type="match status" value="1"/>
</dbReference>